<dbReference type="RefSeq" id="WP_023586235.1">
    <property type="nucleotide sequence ID" value="NZ_ASHX02000001.1"/>
</dbReference>
<name>A0A1D3DP96_9ACTN</name>
<evidence type="ECO:0000313" key="1">
    <source>
        <dbReference type="EMBL" id="OEJ94129.1"/>
    </source>
</evidence>
<comment type="caution">
    <text evidence="1">The sequence shown here is derived from an EMBL/GenBank/DDBJ whole genome shotgun (WGS) entry which is preliminary data.</text>
</comment>
<dbReference type="AlphaFoldDB" id="A0A1D3DP96"/>
<dbReference type="Proteomes" id="UP000095329">
    <property type="component" value="Unassembled WGS sequence"/>
</dbReference>
<proteinExistence type="predicted"/>
<protein>
    <submittedName>
        <fullName evidence="1">Uncharacterized protein</fullName>
    </submittedName>
</protein>
<keyword evidence="2" id="KW-1185">Reference proteome</keyword>
<accession>A0A1D3DP96</accession>
<sequence length="207" mass="22057">MVNAFAKDVGPEGADIPDALRANMANAVTYYTDDVFQILVGQADYSAERYSTAPNDIDLGDRTVLAFLRPLAADEEAFGAIRASVFRRVDSDIAALGKADLATAPKRAPGEPERDRATGVAIRSGRVTGALRKLSGEAITARYGKGTEQRMAALERDAERSGLPRLVQAFVTRAESAGVPDPSSSGSRFGDILDTAESGYWHRSGGY</sequence>
<dbReference type="STRING" id="1306406.J116_006265"/>
<gene>
    <name evidence="1" type="ORF">J116_006265</name>
</gene>
<organism evidence="1 2">
    <name type="scientific">Streptomyces thermolilacinus SPC6</name>
    <dbReference type="NCBI Taxonomy" id="1306406"/>
    <lineage>
        <taxon>Bacteria</taxon>
        <taxon>Bacillati</taxon>
        <taxon>Actinomycetota</taxon>
        <taxon>Actinomycetes</taxon>
        <taxon>Kitasatosporales</taxon>
        <taxon>Streptomycetaceae</taxon>
        <taxon>Streptomyces</taxon>
    </lineage>
</organism>
<evidence type="ECO:0000313" key="2">
    <source>
        <dbReference type="Proteomes" id="UP000095329"/>
    </source>
</evidence>
<reference evidence="1 2" key="1">
    <citation type="journal article" date="2013" name="Genome Announc.">
        <title>Genome Sequence of Streptomyces violaceusniger Strain SPC6, a Halotolerant Streptomycete That Exhibits Rapid Growth and Development.</title>
        <authorList>
            <person name="Chen X."/>
            <person name="Zhang B."/>
            <person name="Zhang W."/>
            <person name="Wu X."/>
            <person name="Zhang M."/>
            <person name="Chen T."/>
            <person name="Liu G."/>
            <person name="Dyson P."/>
        </authorList>
    </citation>
    <scope>NUCLEOTIDE SEQUENCE [LARGE SCALE GENOMIC DNA]</scope>
    <source>
        <strain evidence="1 2">SPC6</strain>
    </source>
</reference>
<dbReference type="EMBL" id="ASHX02000001">
    <property type="protein sequence ID" value="OEJ94129.1"/>
    <property type="molecule type" value="Genomic_DNA"/>
</dbReference>